<dbReference type="Proteomes" id="UP000566995">
    <property type="component" value="Unassembled WGS sequence"/>
</dbReference>
<feature type="region of interest" description="Disordered" evidence="1">
    <location>
        <begin position="195"/>
        <end position="220"/>
    </location>
</feature>
<dbReference type="RefSeq" id="WP_184590167.1">
    <property type="nucleotide sequence ID" value="NZ_JACHLI010000010.1"/>
</dbReference>
<gene>
    <name evidence="3" type="ORF">HNP46_003007</name>
</gene>
<organism evidence="3 4">
    <name type="scientific">Pseudomonas nitroreducens</name>
    <dbReference type="NCBI Taxonomy" id="46680"/>
    <lineage>
        <taxon>Bacteria</taxon>
        <taxon>Pseudomonadati</taxon>
        <taxon>Pseudomonadota</taxon>
        <taxon>Gammaproteobacteria</taxon>
        <taxon>Pseudomonadales</taxon>
        <taxon>Pseudomonadaceae</taxon>
        <taxon>Pseudomonas</taxon>
    </lineage>
</organism>
<evidence type="ECO:0000313" key="3">
    <source>
        <dbReference type="EMBL" id="MBB4864143.1"/>
    </source>
</evidence>
<dbReference type="EMBL" id="JACHLI010000010">
    <property type="protein sequence ID" value="MBB4864143.1"/>
    <property type="molecule type" value="Genomic_DNA"/>
</dbReference>
<keyword evidence="2" id="KW-0472">Membrane</keyword>
<keyword evidence="2" id="KW-0812">Transmembrane</keyword>
<feature type="transmembrane region" description="Helical" evidence="2">
    <location>
        <begin position="20"/>
        <end position="37"/>
    </location>
</feature>
<name>A0A7W7P0T1_PSENT</name>
<evidence type="ECO:0000256" key="2">
    <source>
        <dbReference type="SAM" id="Phobius"/>
    </source>
</evidence>
<keyword evidence="2" id="KW-1133">Transmembrane helix</keyword>
<dbReference type="AlphaFoldDB" id="A0A7W7P0T1"/>
<evidence type="ECO:0000256" key="1">
    <source>
        <dbReference type="SAM" id="MobiDB-lite"/>
    </source>
</evidence>
<reference evidence="3 4" key="1">
    <citation type="submission" date="2020-08" db="EMBL/GenBank/DDBJ databases">
        <title>Functional genomics of gut bacteria from endangered species of beetles.</title>
        <authorList>
            <person name="Carlos-Shanley C."/>
        </authorList>
    </citation>
    <scope>NUCLEOTIDE SEQUENCE [LARGE SCALE GENOMIC DNA]</scope>
    <source>
        <strain evidence="3 4">S00179</strain>
    </source>
</reference>
<evidence type="ECO:0000313" key="4">
    <source>
        <dbReference type="Proteomes" id="UP000566995"/>
    </source>
</evidence>
<feature type="compositionally biased region" description="Basic and acidic residues" evidence="1">
    <location>
        <begin position="210"/>
        <end position="220"/>
    </location>
</feature>
<proteinExistence type="predicted"/>
<sequence length="220" mass="25058">MSEEDATQKPLWNSLEITKIVVGALTPLAIFVFTLITHQGQAALEKANADQVRRETQERERVAQVTRQRVVLWTQISPPMNDLYCYFLYVGHWKEISPEQVLLTKRQLDKLIYSNSPFFSQDFLDRYHQFMGAAFKTGNGWGEDAKLRSPPIRELDKGKGKERMFAPMDDGTADNTEAIHSAYYAWLAAAAREMDLEATKPEKPPTPSAEETREHLQGAL</sequence>
<comment type="caution">
    <text evidence="3">The sequence shown here is derived from an EMBL/GenBank/DDBJ whole genome shotgun (WGS) entry which is preliminary data.</text>
</comment>
<accession>A0A7W7P0T1</accession>
<protein>
    <submittedName>
        <fullName evidence="3">Uncharacterized protein</fullName>
    </submittedName>
</protein>